<dbReference type="InterPro" id="IPR050331">
    <property type="entry name" value="Zinc_finger"/>
</dbReference>
<dbReference type="OrthoDB" id="40579at2759"/>
<dbReference type="PROSITE" id="PS00028">
    <property type="entry name" value="ZINC_FINGER_C2H2_1"/>
    <property type="match status" value="3"/>
</dbReference>
<dbReference type="GO" id="GO:0008270">
    <property type="term" value="F:zinc ion binding"/>
    <property type="evidence" value="ECO:0007669"/>
    <property type="project" value="UniProtKB-KW"/>
</dbReference>
<comment type="subcellular location">
    <subcellularLocation>
        <location evidence="1">Nucleus</location>
    </subcellularLocation>
</comment>
<comment type="caution">
    <text evidence="10">The sequence shown here is derived from an EMBL/GenBank/DDBJ whole genome shotgun (WGS) entry which is preliminary data.</text>
</comment>
<dbReference type="Proteomes" id="UP000784294">
    <property type="component" value="Unassembled WGS sequence"/>
</dbReference>
<keyword evidence="11" id="KW-1185">Reference proteome</keyword>
<evidence type="ECO:0000313" key="11">
    <source>
        <dbReference type="Proteomes" id="UP000784294"/>
    </source>
</evidence>
<gene>
    <name evidence="10" type="ORF">PXEA_LOCUS2970</name>
</gene>
<feature type="domain" description="C2H2-type" evidence="9">
    <location>
        <begin position="373"/>
        <end position="400"/>
    </location>
</feature>
<sequence>MSAIGTNSVSGAALSSMRAKASDAVASLAGVFPTQHIPNSHGHAYSVNLAQTQPGAQTTYHMAPAQHQAHPNQHHLTVQHQHQASQHQQNVAQQQQQVAADHFFQQLQQTATAAAALPNVLSPYDHHNQSPYIGQLMYFPYPSAAAAANSLFTNSPSTTEHQVHQQSQTISAVANSAALSAVTSQATVVVAPASATLHQHQQNGMAPAGSAVSAATLAPLLTSAANLYPQHTNVNTNCTQSSLQPQGQTSNIQPQQISVQSVTSSGNAITTLASSIGASLGGTTLCTNSILNASAATIADLDKLLPAVPKLEATTAVLSSDGGPLNGGQLITPPAKRDNNGTGQFICGVCGREFGMRCRLIAHTRRHTGERPFPCVECGRAFSDRGNLQRHRYTHSSNPRFHCNVCGKAFRQVGWILLRLIFSLIYNFQASCLSNHRRFHCAGASGRPCPFCARSFRSSSSLQMHIRWKHRADAAAAIAAATAVAVIGGAGATGASVDSNVGIRINGSSLISGNENVLGGGITSGNIGMSIGVYHNQLGLIFI</sequence>
<evidence type="ECO:0000259" key="9">
    <source>
        <dbReference type="PROSITE" id="PS50157"/>
    </source>
</evidence>
<evidence type="ECO:0000256" key="1">
    <source>
        <dbReference type="ARBA" id="ARBA00004123"/>
    </source>
</evidence>
<dbReference type="Pfam" id="PF00096">
    <property type="entry name" value="zf-C2H2"/>
    <property type="match status" value="2"/>
</dbReference>
<dbReference type="Gene3D" id="3.30.160.60">
    <property type="entry name" value="Classic Zinc Finger"/>
    <property type="match status" value="3"/>
</dbReference>
<feature type="domain" description="C2H2-type" evidence="9">
    <location>
        <begin position="447"/>
        <end position="475"/>
    </location>
</feature>
<keyword evidence="2" id="KW-0479">Metal-binding</keyword>
<dbReference type="InterPro" id="IPR013087">
    <property type="entry name" value="Znf_C2H2_type"/>
</dbReference>
<dbReference type="SMART" id="SM00355">
    <property type="entry name" value="ZnF_C2H2"/>
    <property type="match status" value="3"/>
</dbReference>
<dbReference type="PANTHER" id="PTHR16515">
    <property type="entry name" value="PR DOMAIN ZINC FINGER PROTEIN"/>
    <property type="match status" value="1"/>
</dbReference>
<proteinExistence type="predicted"/>
<dbReference type="GO" id="GO:0010468">
    <property type="term" value="P:regulation of gene expression"/>
    <property type="evidence" value="ECO:0007669"/>
    <property type="project" value="TreeGrafter"/>
</dbReference>
<evidence type="ECO:0000256" key="7">
    <source>
        <dbReference type="PROSITE-ProRule" id="PRU00042"/>
    </source>
</evidence>
<evidence type="ECO:0000256" key="5">
    <source>
        <dbReference type="ARBA" id="ARBA00022833"/>
    </source>
</evidence>
<evidence type="ECO:0000256" key="3">
    <source>
        <dbReference type="ARBA" id="ARBA00022737"/>
    </source>
</evidence>
<feature type="domain" description="C2H2-type" evidence="9">
    <location>
        <begin position="345"/>
        <end position="372"/>
    </location>
</feature>
<dbReference type="GO" id="GO:0005634">
    <property type="term" value="C:nucleus"/>
    <property type="evidence" value="ECO:0007669"/>
    <property type="project" value="UniProtKB-SubCell"/>
</dbReference>
<protein>
    <recommendedName>
        <fullName evidence="9">C2H2-type domain-containing protein</fullName>
    </recommendedName>
</protein>
<dbReference type="EMBL" id="CAAALY010006550">
    <property type="protein sequence ID" value="VEL09530.1"/>
    <property type="molecule type" value="Genomic_DNA"/>
</dbReference>
<keyword evidence="5" id="KW-0862">Zinc</keyword>
<evidence type="ECO:0000313" key="10">
    <source>
        <dbReference type="EMBL" id="VEL09530.1"/>
    </source>
</evidence>
<name>A0A448WE12_9PLAT</name>
<evidence type="ECO:0000256" key="6">
    <source>
        <dbReference type="ARBA" id="ARBA00023242"/>
    </source>
</evidence>
<feature type="compositionally biased region" description="Low complexity" evidence="8">
    <location>
        <begin position="61"/>
        <end position="97"/>
    </location>
</feature>
<reference evidence="10" key="1">
    <citation type="submission" date="2018-11" db="EMBL/GenBank/DDBJ databases">
        <authorList>
            <consortium name="Pathogen Informatics"/>
        </authorList>
    </citation>
    <scope>NUCLEOTIDE SEQUENCE</scope>
</reference>
<dbReference type="FunFam" id="3.30.160.60:FF:002343">
    <property type="entry name" value="Zinc finger protein 33A"/>
    <property type="match status" value="1"/>
</dbReference>
<feature type="region of interest" description="Disordered" evidence="8">
    <location>
        <begin position="60"/>
        <end position="97"/>
    </location>
</feature>
<evidence type="ECO:0000256" key="2">
    <source>
        <dbReference type="ARBA" id="ARBA00022723"/>
    </source>
</evidence>
<accession>A0A448WE12</accession>
<organism evidence="10 11">
    <name type="scientific">Protopolystoma xenopodis</name>
    <dbReference type="NCBI Taxonomy" id="117903"/>
    <lineage>
        <taxon>Eukaryota</taxon>
        <taxon>Metazoa</taxon>
        <taxon>Spiralia</taxon>
        <taxon>Lophotrochozoa</taxon>
        <taxon>Platyhelminthes</taxon>
        <taxon>Monogenea</taxon>
        <taxon>Polyopisthocotylea</taxon>
        <taxon>Polystomatidea</taxon>
        <taxon>Polystomatidae</taxon>
        <taxon>Protopolystoma</taxon>
    </lineage>
</organism>
<evidence type="ECO:0000256" key="8">
    <source>
        <dbReference type="SAM" id="MobiDB-lite"/>
    </source>
</evidence>
<dbReference type="InterPro" id="IPR036236">
    <property type="entry name" value="Znf_C2H2_sf"/>
</dbReference>
<dbReference type="PANTHER" id="PTHR16515:SF49">
    <property type="entry name" value="GASTRULA ZINC FINGER PROTEIN XLCGF49.1-LIKE-RELATED"/>
    <property type="match status" value="1"/>
</dbReference>
<keyword evidence="4 7" id="KW-0863">Zinc-finger</keyword>
<keyword evidence="3" id="KW-0677">Repeat</keyword>
<dbReference type="SUPFAM" id="SSF57667">
    <property type="entry name" value="beta-beta-alpha zinc fingers"/>
    <property type="match status" value="1"/>
</dbReference>
<dbReference type="PROSITE" id="PS50157">
    <property type="entry name" value="ZINC_FINGER_C2H2_2"/>
    <property type="match status" value="3"/>
</dbReference>
<dbReference type="AlphaFoldDB" id="A0A448WE12"/>
<evidence type="ECO:0000256" key="4">
    <source>
        <dbReference type="ARBA" id="ARBA00022771"/>
    </source>
</evidence>
<keyword evidence="6" id="KW-0539">Nucleus</keyword>